<proteinExistence type="predicted"/>
<keyword evidence="1" id="KW-0732">Signal</keyword>
<dbReference type="RefSeq" id="WP_069690199.1">
    <property type="nucleotide sequence ID" value="NZ_CP017147.1"/>
</dbReference>
<dbReference type="Gene3D" id="1.20.120.1490">
    <property type="match status" value="1"/>
</dbReference>
<evidence type="ECO:0000313" key="3">
    <source>
        <dbReference type="Proteomes" id="UP000094969"/>
    </source>
</evidence>
<dbReference type="EMBL" id="CP017147">
    <property type="protein sequence ID" value="AOO80983.1"/>
    <property type="molecule type" value="Genomic_DNA"/>
</dbReference>
<feature type="chain" id="PRO_5009099787" description="Periplasmic heavy metal sensor" evidence="1">
    <location>
        <begin position="20"/>
        <end position="176"/>
    </location>
</feature>
<gene>
    <name evidence="2" type="ORF">BHK69_11375</name>
</gene>
<evidence type="ECO:0000256" key="1">
    <source>
        <dbReference type="SAM" id="SignalP"/>
    </source>
</evidence>
<keyword evidence="3" id="KW-1185">Reference proteome</keyword>
<dbReference type="AlphaFoldDB" id="A0A1D7U0U2"/>
<reference evidence="2 3" key="1">
    <citation type="journal article" date="2015" name="Antonie Van Leeuwenhoek">
        <title>Bosea vaviloviae sp. nov., a new species of slow-growing rhizobia isolated from nodules of the relict species Vavilovia formosa (Stev.) Fed.</title>
        <authorList>
            <person name="Safronova V.I."/>
            <person name="Kuznetsova I.G."/>
            <person name="Sazanova A.L."/>
            <person name="Kimeklis A.K."/>
            <person name="Belimov A.A."/>
            <person name="Andronov E.E."/>
            <person name="Pinaev A.G."/>
            <person name="Chizhevskaya E.P."/>
            <person name="Pukhaev A.R."/>
            <person name="Popov K.P."/>
            <person name="Willems A."/>
            <person name="Tikhonovich I.A."/>
        </authorList>
    </citation>
    <scope>NUCLEOTIDE SEQUENCE [LARGE SCALE GENOMIC DNA]</scope>
    <source>
        <strain evidence="2 3">Vaf18</strain>
    </source>
</reference>
<dbReference type="STRING" id="1526658.BHK69_11375"/>
<evidence type="ECO:0000313" key="2">
    <source>
        <dbReference type="EMBL" id="AOO80983.1"/>
    </source>
</evidence>
<sequence length="176" mass="19097">MKTLSLALMLLALASVANAQHIGHGPARAQPYAGLDGRAVPSLSAEELDGLWNGRGLAMALPAELNGYPGPLHVLELADRLQLTPDQTRRTEALVTAMRKETIDIGQAVIATESQLDRTFKERRATPETIEAETKAVGAARAALRAAHLRYHLVMAKMLNAHQIAEYRSARGYRTP</sequence>
<dbReference type="OrthoDB" id="7353511at2"/>
<name>A0A1D7U0U2_9HYPH</name>
<evidence type="ECO:0008006" key="4">
    <source>
        <dbReference type="Google" id="ProtNLM"/>
    </source>
</evidence>
<feature type="signal peptide" evidence="1">
    <location>
        <begin position="1"/>
        <end position="19"/>
    </location>
</feature>
<dbReference type="Proteomes" id="UP000094969">
    <property type="component" value="Chromosome"/>
</dbReference>
<dbReference type="KEGG" id="bvv:BHK69_11375"/>
<organism evidence="2 3">
    <name type="scientific">Bosea vaviloviae</name>
    <dbReference type="NCBI Taxonomy" id="1526658"/>
    <lineage>
        <taxon>Bacteria</taxon>
        <taxon>Pseudomonadati</taxon>
        <taxon>Pseudomonadota</taxon>
        <taxon>Alphaproteobacteria</taxon>
        <taxon>Hyphomicrobiales</taxon>
        <taxon>Boseaceae</taxon>
        <taxon>Bosea</taxon>
    </lineage>
</organism>
<protein>
    <recommendedName>
        <fullName evidence="4">Periplasmic heavy metal sensor</fullName>
    </recommendedName>
</protein>
<accession>A0A1D7U0U2</accession>